<accession>A0A9Q0GMT9</accession>
<comment type="caution">
    <text evidence="1">The sequence shown here is derived from an EMBL/GenBank/DDBJ whole genome shotgun (WGS) entry which is preliminary data.</text>
</comment>
<evidence type="ECO:0000313" key="2">
    <source>
        <dbReference type="Proteomes" id="UP001141806"/>
    </source>
</evidence>
<proteinExistence type="predicted"/>
<keyword evidence="2" id="KW-1185">Reference proteome</keyword>
<sequence length="64" mass="7170">MGKSENVRCSSTLNLKNSLGSSIMEMEFIPSSSKTLKFMETSLKLCTWKSSPKFLPGFQHKHSS</sequence>
<protein>
    <submittedName>
        <fullName evidence="1">Uncharacterized protein</fullName>
    </submittedName>
</protein>
<gene>
    <name evidence="1" type="ORF">NE237_014247</name>
</gene>
<name>A0A9Q0GMT9_9MAGN</name>
<dbReference type="EMBL" id="JAMYWD010003572">
    <property type="protein sequence ID" value="KAJ4930458.1"/>
    <property type="molecule type" value="Genomic_DNA"/>
</dbReference>
<evidence type="ECO:0000313" key="1">
    <source>
        <dbReference type="EMBL" id="KAJ4930458.1"/>
    </source>
</evidence>
<dbReference type="Proteomes" id="UP001141806">
    <property type="component" value="Unassembled WGS sequence"/>
</dbReference>
<reference evidence="1" key="1">
    <citation type="journal article" date="2023" name="Plant J.">
        <title>The genome of the king protea, Protea cynaroides.</title>
        <authorList>
            <person name="Chang J."/>
            <person name="Duong T.A."/>
            <person name="Schoeman C."/>
            <person name="Ma X."/>
            <person name="Roodt D."/>
            <person name="Barker N."/>
            <person name="Li Z."/>
            <person name="Van de Peer Y."/>
            <person name="Mizrachi E."/>
        </authorList>
    </citation>
    <scope>NUCLEOTIDE SEQUENCE</scope>
    <source>
        <tissue evidence="1">Young leaves</tissue>
    </source>
</reference>
<dbReference type="AlphaFoldDB" id="A0A9Q0GMT9"/>
<organism evidence="1 2">
    <name type="scientific">Protea cynaroides</name>
    <dbReference type="NCBI Taxonomy" id="273540"/>
    <lineage>
        <taxon>Eukaryota</taxon>
        <taxon>Viridiplantae</taxon>
        <taxon>Streptophyta</taxon>
        <taxon>Embryophyta</taxon>
        <taxon>Tracheophyta</taxon>
        <taxon>Spermatophyta</taxon>
        <taxon>Magnoliopsida</taxon>
        <taxon>Proteales</taxon>
        <taxon>Proteaceae</taxon>
        <taxon>Protea</taxon>
    </lineage>
</organism>